<evidence type="ECO:0000313" key="1">
    <source>
        <dbReference type="EMBL" id="CBJ26765.1"/>
    </source>
</evidence>
<dbReference type="AlphaFoldDB" id="D7G1F7"/>
<dbReference type="EMBL" id="FN648652">
    <property type="protein sequence ID" value="CBJ26765.1"/>
    <property type="molecule type" value="Genomic_DNA"/>
</dbReference>
<keyword evidence="2" id="KW-1185">Reference proteome</keyword>
<dbReference type="Proteomes" id="UP000002630">
    <property type="component" value="Linkage Group LG18"/>
</dbReference>
<dbReference type="OrthoDB" id="10372382at2759"/>
<evidence type="ECO:0000313" key="2">
    <source>
        <dbReference type="Proteomes" id="UP000002630"/>
    </source>
</evidence>
<proteinExistence type="predicted"/>
<accession>D7G1F7</accession>
<dbReference type="InParanoid" id="D7G1F7"/>
<dbReference type="EMBL" id="FN649743">
    <property type="protein sequence ID" value="CBJ26765.1"/>
    <property type="molecule type" value="Genomic_DNA"/>
</dbReference>
<name>D7G1F7_ECTSI</name>
<reference evidence="1 2" key="1">
    <citation type="journal article" date="2010" name="Nature">
        <title>The Ectocarpus genome and the independent evolution of multicellularity in brown algae.</title>
        <authorList>
            <person name="Cock J.M."/>
            <person name="Sterck L."/>
            <person name="Rouze P."/>
            <person name="Scornet D."/>
            <person name="Allen A.E."/>
            <person name="Amoutzias G."/>
            <person name="Anthouard V."/>
            <person name="Artiguenave F."/>
            <person name="Aury J.M."/>
            <person name="Badger J.H."/>
            <person name="Beszteri B."/>
            <person name="Billiau K."/>
            <person name="Bonnet E."/>
            <person name="Bothwell J.H."/>
            <person name="Bowler C."/>
            <person name="Boyen C."/>
            <person name="Brownlee C."/>
            <person name="Carrano C.J."/>
            <person name="Charrier B."/>
            <person name="Cho G.Y."/>
            <person name="Coelho S.M."/>
            <person name="Collen J."/>
            <person name="Corre E."/>
            <person name="Da Silva C."/>
            <person name="Delage L."/>
            <person name="Delaroque N."/>
            <person name="Dittami S.M."/>
            <person name="Doulbeau S."/>
            <person name="Elias M."/>
            <person name="Farnham G."/>
            <person name="Gachon C.M."/>
            <person name="Gschloessl B."/>
            <person name="Heesch S."/>
            <person name="Jabbari K."/>
            <person name="Jubin C."/>
            <person name="Kawai H."/>
            <person name="Kimura K."/>
            <person name="Kloareg B."/>
            <person name="Kupper F.C."/>
            <person name="Lang D."/>
            <person name="Le Bail A."/>
            <person name="Leblanc C."/>
            <person name="Lerouge P."/>
            <person name="Lohr M."/>
            <person name="Lopez P.J."/>
            <person name="Martens C."/>
            <person name="Maumus F."/>
            <person name="Michel G."/>
            <person name="Miranda-Saavedra D."/>
            <person name="Morales J."/>
            <person name="Moreau H."/>
            <person name="Motomura T."/>
            <person name="Nagasato C."/>
            <person name="Napoli C.A."/>
            <person name="Nelson D.R."/>
            <person name="Nyvall-Collen P."/>
            <person name="Peters A.F."/>
            <person name="Pommier C."/>
            <person name="Potin P."/>
            <person name="Poulain J."/>
            <person name="Quesneville H."/>
            <person name="Read B."/>
            <person name="Rensing S.A."/>
            <person name="Ritter A."/>
            <person name="Rousvoal S."/>
            <person name="Samanta M."/>
            <person name="Samson G."/>
            <person name="Schroeder D.C."/>
            <person name="Segurens B."/>
            <person name="Strittmatter M."/>
            <person name="Tonon T."/>
            <person name="Tregear J.W."/>
            <person name="Valentin K."/>
            <person name="von Dassow P."/>
            <person name="Yamagishi T."/>
            <person name="Van de Peer Y."/>
            <person name="Wincker P."/>
        </authorList>
    </citation>
    <scope>NUCLEOTIDE SEQUENCE [LARGE SCALE GENOMIC DNA]</scope>
    <source>
        <strain evidence="2">Ec32 / CCAP1310/4</strain>
    </source>
</reference>
<sequence length="315" mass="32649">MDNKLIMEYVMELRSRKALLLSSLEETGGVITDDIYPIMEELALVNPSSGCGVGKDLGKSHYCAMLPGHWIAASTIVPNVPFVYGDGEKATNRSPSSRGAGPTCTLGELVSSISGRPVSGGELEYNADTPVRPLRARISALTNTVKDGEMPTVVAVAGFSPAAEAQPVKATGSAAGAAAGGGGGGEDPKDAQAKALAASMVEAAAREPRAAAAAGGAGVRAEGFGRVADVVLTEDGAVRGRGKWGVTGGYHLRWEFNTMNLDLGGDKIVKAGGEGGDGGRDLYEFFLDQNMLIVAWKDAPKKEDAVVFVRDEVPR</sequence>
<protein>
    <submittedName>
        <fullName evidence="1">Uncharacterized protein</fullName>
    </submittedName>
</protein>
<gene>
    <name evidence="1" type="ORF">Esi_0045_0019</name>
</gene>
<organism evidence="1 2">
    <name type="scientific">Ectocarpus siliculosus</name>
    <name type="common">Brown alga</name>
    <name type="synonym">Conferva siliculosa</name>
    <dbReference type="NCBI Taxonomy" id="2880"/>
    <lineage>
        <taxon>Eukaryota</taxon>
        <taxon>Sar</taxon>
        <taxon>Stramenopiles</taxon>
        <taxon>Ochrophyta</taxon>
        <taxon>PX clade</taxon>
        <taxon>Phaeophyceae</taxon>
        <taxon>Ectocarpales</taxon>
        <taxon>Ectocarpaceae</taxon>
        <taxon>Ectocarpus</taxon>
    </lineage>
</organism>